<evidence type="ECO:0000259" key="7">
    <source>
        <dbReference type="PROSITE" id="PS51078"/>
    </source>
</evidence>
<dbReference type="InterPro" id="IPR005471">
    <property type="entry name" value="Tscrpt_reg_IclR_N"/>
</dbReference>
<feature type="domain" description="IclR-ED" evidence="7">
    <location>
        <begin position="91"/>
        <end position="276"/>
    </location>
</feature>
<sequence length="287" mass="30661">MSMHRIGEPAGPGTASADSSIRAPRAPTLITSVQRALRLLEEVGSHAHGATAKQLARAAGLPLGTTYHLLRTLTHEGYLRREDGRFHYGAAVDRIGHATDRQSDRTDLHERMEELRDELGAAVYYAVYEDGEVRVVDVASGPAQPQVEEWADFRATAHAHAIGLCLLSQLGTEERLDHLSRYRPAALTPSTSDGVRAVLRRLELVRPTVPVLERQEYALGTVCAAVPITVGSVVATMAISLPLEQGERLGPVAARLRSLVGAMFPVFPAVAGSAGAAACPGLAGFVR</sequence>
<keyword evidence="5" id="KW-0472">Membrane</keyword>
<keyword evidence="3" id="KW-0804">Transcription</keyword>
<dbReference type="SUPFAM" id="SSF46785">
    <property type="entry name" value="Winged helix' DNA-binding domain"/>
    <property type="match status" value="1"/>
</dbReference>
<accession>A0ABP5ITQ5</accession>
<proteinExistence type="predicted"/>
<dbReference type="PANTHER" id="PTHR30136:SF24">
    <property type="entry name" value="HTH-TYPE TRANSCRIPTIONAL REPRESSOR ALLR"/>
    <property type="match status" value="1"/>
</dbReference>
<gene>
    <name evidence="8" type="ORF">GCM10009759_41900</name>
</gene>
<dbReference type="InterPro" id="IPR050707">
    <property type="entry name" value="HTH_MetabolicPath_Reg"/>
</dbReference>
<dbReference type="SUPFAM" id="SSF55781">
    <property type="entry name" value="GAF domain-like"/>
    <property type="match status" value="1"/>
</dbReference>
<feature type="region of interest" description="Disordered" evidence="4">
    <location>
        <begin position="1"/>
        <end position="23"/>
    </location>
</feature>
<dbReference type="InterPro" id="IPR036388">
    <property type="entry name" value="WH-like_DNA-bd_sf"/>
</dbReference>
<comment type="caution">
    <text evidence="8">The sequence shown here is derived from an EMBL/GenBank/DDBJ whole genome shotgun (WGS) entry which is preliminary data.</text>
</comment>
<evidence type="ECO:0000256" key="2">
    <source>
        <dbReference type="ARBA" id="ARBA00023125"/>
    </source>
</evidence>
<evidence type="ECO:0000256" key="5">
    <source>
        <dbReference type="SAM" id="Phobius"/>
    </source>
</evidence>
<keyword evidence="2" id="KW-0238">DNA-binding</keyword>
<evidence type="ECO:0000313" key="9">
    <source>
        <dbReference type="Proteomes" id="UP001500897"/>
    </source>
</evidence>
<dbReference type="PANTHER" id="PTHR30136">
    <property type="entry name" value="HELIX-TURN-HELIX TRANSCRIPTIONAL REGULATOR, ICLR FAMILY"/>
    <property type="match status" value="1"/>
</dbReference>
<reference evidence="9" key="1">
    <citation type="journal article" date="2019" name="Int. J. Syst. Evol. Microbiol.">
        <title>The Global Catalogue of Microorganisms (GCM) 10K type strain sequencing project: providing services to taxonomists for standard genome sequencing and annotation.</title>
        <authorList>
            <consortium name="The Broad Institute Genomics Platform"/>
            <consortium name="The Broad Institute Genome Sequencing Center for Infectious Disease"/>
            <person name="Wu L."/>
            <person name="Ma J."/>
        </authorList>
    </citation>
    <scope>NUCLEOTIDE SEQUENCE [LARGE SCALE GENOMIC DNA]</scope>
    <source>
        <strain evidence="9">JCM 14559</strain>
    </source>
</reference>
<dbReference type="InterPro" id="IPR014757">
    <property type="entry name" value="Tscrpt_reg_IclR_C"/>
</dbReference>
<keyword evidence="1" id="KW-0805">Transcription regulation</keyword>
<evidence type="ECO:0000256" key="1">
    <source>
        <dbReference type="ARBA" id="ARBA00023015"/>
    </source>
</evidence>
<dbReference type="SMART" id="SM00346">
    <property type="entry name" value="HTH_ICLR"/>
    <property type="match status" value="1"/>
</dbReference>
<evidence type="ECO:0000256" key="4">
    <source>
        <dbReference type="SAM" id="MobiDB-lite"/>
    </source>
</evidence>
<protein>
    <submittedName>
        <fullName evidence="8">IclR family transcriptional regulator C-terminal domain-containing protein</fullName>
    </submittedName>
</protein>
<feature type="transmembrane region" description="Helical" evidence="5">
    <location>
        <begin position="259"/>
        <end position="286"/>
    </location>
</feature>
<organism evidence="8 9">
    <name type="scientific">Kitasatospora saccharophila</name>
    <dbReference type="NCBI Taxonomy" id="407973"/>
    <lineage>
        <taxon>Bacteria</taxon>
        <taxon>Bacillati</taxon>
        <taxon>Actinomycetota</taxon>
        <taxon>Actinomycetes</taxon>
        <taxon>Kitasatosporales</taxon>
        <taxon>Streptomycetaceae</taxon>
        <taxon>Kitasatospora</taxon>
    </lineage>
</organism>
<feature type="domain" description="HTH iclR-type" evidence="6">
    <location>
        <begin position="30"/>
        <end position="90"/>
    </location>
</feature>
<dbReference type="Gene3D" id="3.30.450.40">
    <property type="match status" value="1"/>
</dbReference>
<dbReference type="Proteomes" id="UP001500897">
    <property type="component" value="Unassembled WGS sequence"/>
</dbReference>
<keyword evidence="9" id="KW-1185">Reference proteome</keyword>
<keyword evidence="5" id="KW-0812">Transmembrane</keyword>
<evidence type="ECO:0000313" key="8">
    <source>
        <dbReference type="EMBL" id="GAA2105091.1"/>
    </source>
</evidence>
<dbReference type="PROSITE" id="PS51078">
    <property type="entry name" value="ICLR_ED"/>
    <property type="match status" value="1"/>
</dbReference>
<dbReference type="InterPro" id="IPR029016">
    <property type="entry name" value="GAF-like_dom_sf"/>
</dbReference>
<evidence type="ECO:0000259" key="6">
    <source>
        <dbReference type="PROSITE" id="PS51077"/>
    </source>
</evidence>
<dbReference type="RefSeq" id="WP_344554055.1">
    <property type="nucleotide sequence ID" value="NZ_BAAANS010000028.1"/>
</dbReference>
<dbReference type="PROSITE" id="PS51077">
    <property type="entry name" value="HTH_ICLR"/>
    <property type="match status" value="1"/>
</dbReference>
<dbReference type="InterPro" id="IPR036390">
    <property type="entry name" value="WH_DNA-bd_sf"/>
</dbReference>
<dbReference type="EMBL" id="BAAANS010000028">
    <property type="protein sequence ID" value="GAA2105091.1"/>
    <property type="molecule type" value="Genomic_DNA"/>
</dbReference>
<dbReference type="Pfam" id="PF09339">
    <property type="entry name" value="HTH_IclR"/>
    <property type="match status" value="1"/>
</dbReference>
<keyword evidence="5" id="KW-1133">Transmembrane helix</keyword>
<dbReference type="Pfam" id="PF01614">
    <property type="entry name" value="IclR_C"/>
    <property type="match status" value="1"/>
</dbReference>
<name>A0ABP5ITQ5_9ACTN</name>
<dbReference type="Gene3D" id="1.10.10.10">
    <property type="entry name" value="Winged helix-like DNA-binding domain superfamily/Winged helix DNA-binding domain"/>
    <property type="match status" value="1"/>
</dbReference>
<evidence type="ECO:0000256" key="3">
    <source>
        <dbReference type="ARBA" id="ARBA00023163"/>
    </source>
</evidence>